<protein>
    <recommendedName>
        <fullName evidence="4">GLPGLI family protein</fullName>
    </recommendedName>
</protein>
<dbReference type="NCBIfam" id="TIGR01200">
    <property type="entry name" value="GLPGLI"/>
    <property type="match status" value="1"/>
</dbReference>
<evidence type="ECO:0000256" key="1">
    <source>
        <dbReference type="SAM" id="MobiDB-lite"/>
    </source>
</evidence>
<dbReference type="Proteomes" id="UP000321863">
    <property type="component" value="Unassembled WGS sequence"/>
</dbReference>
<sequence length="281" mass="32797">MIMNFTNKQILRIIFLFYFSISFSQIAKSDSLRGEFIYLLKYKPNTLNENYIRKELFSLQIGDNRAFFISENKLKIDSVFSSAYNNKAENFVLDFTNIPTGSNFLIIQTNEHSQFYETVGMSLLSYNSYIIDNWKLIDENKVINSITCKKAEVHYKGRDWTAWYATEIPFPYGPYKFSGLPGLIVKITDKTGDYDFELVKSISSSNVKGKMITINKRHYQNAKLVTKKELVEARKNFRENSKHQLESMGTVFSQDPKDNFRERQKVNEAQKKGHNPIELED</sequence>
<evidence type="ECO:0008006" key="4">
    <source>
        <dbReference type="Google" id="ProtNLM"/>
    </source>
</evidence>
<dbReference type="Pfam" id="PF09697">
    <property type="entry name" value="Porph_ging"/>
    <property type="match status" value="1"/>
</dbReference>
<accession>A0A511YHI5</accession>
<gene>
    <name evidence="2" type="ORF">CHA01nite_04000</name>
</gene>
<reference evidence="2 3" key="1">
    <citation type="submission" date="2019-07" db="EMBL/GenBank/DDBJ databases">
        <title>Whole genome shotgun sequence of Chryseobacterium hagamense NBRC 105253.</title>
        <authorList>
            <person name="Hosoyama A."/>
            <person name="Uohara A."/>
            <person name="Ohji S."/>
            <person name="Ichikawa N."/>
        </authorList>
    </citation>
    <scope>NUCLEOTIDE SEQUENCE [LARGE SCALE GENOMIC DNA]</scope>
    <source>
        <strain evidence="2 3">NBRC 105253</strain>
    </source>
</reference>
<proteinExistence type="predicted"/>
<comment type="caution">
    <text evidence="2">The sequence shown here is derived from an EMBL/GenBank/DDBJ whole genome shotgun (WGS) entry which is preliminary data.</text>
</comment>
<dbReference type="AlphaFoldDB" id="A0A511YHI5"/>
<keyword evidence="3" id="KW-1185">Reference proteome</keyword>
<evidence type="ECO:0000313" key="3">
    <source>
        <dbReference type="Proteomes" id="UP000321863"/>
    </source>
</evidence>
<evidence type="ECO:0000313" key="2">
    <source>
        <dbReference type="EMBL" id="GEN74660.1"/>
    </source>
</evidence>
<feature type="region of interest" description="Disordered" evidence="1">
    <location>
        <begin position="244"/>
        <end position="281"/>
    </location>
</feature>
<dbReference type="EMBL" id="BJYJ01000001">
    <property type="protein sequence ID" value="GEN74660.1"/>
    <property type="molecule type" value="Genomic_DNA"/>
</dbReference>
<feature type="compositionally biased region" description="Basic and acidic residues" evidence="1">
    <location>
        <begin position="255"/>
        <end position="281"/>
    </location>
</feature>
<name>A0A511YHI5_9FLAO</name>
<dbReference type="InterPro" id="IPR005901">
    <property type="entry name" value="GLPGLI"/>
</dbReference>
<organism evidence="2 3">
    <name type="scientific">Chryseobacterium hagamense</name>
    <dbReference type="NCBI Taxonomy" id="395935"/>
    <lineage>
        <taxon>Bacteria</taxon>
        <taxon>Pseudomonadati</taxon>
        <taxon>Bacteroidota</taxon>
        <taxon>Flavobacteriia</taxon>
        <taxon>Flavobacteriales</taxon>
        <taxon>Weeksellaceae</taxon>
        <taxon>Chryseobacterium group</taxon>
        <taxon>Chryseobacterium</taxon>
    </lineage>
</organism>